<keyword evidence="1" id="KW-0472">Membrane</keyword>
<sequence>MFISLQCDINKGPESWFIQKGFFSLFFYMFYTALH</sequence>
<dbReference type="AlphaFoldDB" id="A0A0E9SG00"/>
<feature type="transmembrane region" description="Helical" evidence="1">
    <location>
        <begin position="16"/>
        <end position="34"/>
    </location>
</feature>
<name>A0A0E9SG00_ANGAN</name>
<proteinExistence type="predicted"/>
<evidence type="ECO:0000313" key="2">
    <source>
        <dbReference type="EMBL" id="JAH39615.1"/>
    </source>
</evidence>
<reference evidence="2" key="1">
    <citation type="submission" date="2014-11" db="EMBL/GenBank/DDBJ databases">
        <authorList>
            <person name="Amaro Gonzalez C."/>
        </authorList>
    </citation>
    <scope>NUCLEOTIDE SEQUENCE</scope>
</reference>
<organism evidence="2">
    <name type="scientific">Anguilla anguilla</name>
    <name type="common">European freshwater eel</name>
    <name type="synonym">Muraena anguilla</name>
    <dbReference type="NCBI Taxonomy" id="7936"/>
    <lineage>
        <taxon>Eukaryota</taxon>
        <taxon>Metazoa</taxon>
        <taxon>Chordata</taxon>
        <taxon>Craniata</taxon>
        <taxon>Vertebrata</taxon>
        <taxon>Euteleostomi</taxon>
        <taxon>Actinopterygii</taxon>
        <taxon>Neopterygii</taxon>
        <taxon>Teleostei</taxon>
        <taxon>Anguilliformes</taxon>
        <taxon>Anguillidae</taxon>
        <taxon>Anguilla</taxon>
    </lineage>
</organism>
<accession>A0A0E9SG00</accession>
<keyword evidence="1" id="KW-0812">Transmembrane</keyword>
<protein>
    <submittedName>
        <fullName evidence="2">Uncharacterized protein</fullName>
    </submittedName>
</protein>
<dbReference type="EMBL" id="GBXM01068962">
    <property type="protein sequence ID" value="JAH39615.1"/>
    <property type="molecule type" value="Transcribed_RNA"/>
</dbReference>
<keyword evidence="1" id="KW-1133">Transmembrane helix</keyword>
<reference evidence="2" key="2">
    <citation type="journal article" date="2015" name="Fish Shellfish Immunol.">
        <title>Early steps in the European eel (Anguilla anguilla)-Vibrio vulnificus interaction in the gills: Role of the RtxA13 toxin.</title>
        <authorList>
            <person name="Callol A."/>
            <person name="Pajuelo D."/>
            <person name="Ebbesson L."/>
            <person name="Teles M."/>
            <person name="MacKenzie S."/>
            <person name="Amaro C."/>
        </authorList>
    </citation>
    <scope>NUCLEOTIDE SEQUENCE</scope>
</reference>
<evidence type="ECO:0000256" key="1">
    <source>
        <dbReference type="SAM" id="Phobius"/>
    </source>
</evidence>